<dbReference type="EMBL" id="JARGYT010000069">
    <property type="protein sequence ID" value="MDZ5762591.1"/>
    <property type="molecule type" value="Genomic_DNA"/>
</dbReference>
<reference evidence="2 3" key="1">
    <citation type="submission" date="2023-02" db="EMBL/GenBank/DDBJ databases">
        <title>Host association and intracellularity evolved multiple times independently in the Rickettsiales.</title>
        <authorList>
            <person name="Castelli M."/>
            <person name="Nardi T."/>
            <person name="Gammuto L."/>
            <person name="Bellinzona G."/>
            <person name="Sabaneyeva E."/>
            <person name="Potekhin A."/>
            <person name="Serra V."/>
            <person name="Petroni G."/>
            <person name="Sassera D."/>
        </authorList>
    </citation>
    <scope>NUCLEOTIDE SEQUENCE [LARGE SCALE GENOMIC DNA]</scope>
    <source>
        <strain evidence="2 3">BOD18</strain>
    </source>
</reference>
<proteinExistence type="predicted"/>
<evidence type="ECO:0000313" key="2">
    <source>
        <dbReference type="EMBL" id="MDZ5762591.1"/>
    </source>
</evidence>
<protein>
    <submittedName>
        <fullName evidence="2">Uncharacterized protein</fullName>
    </submittedName>
</protein>
<evidence type="ECO:0000313" key="3">
    <source>
        <dbReference type="Proteomes" id="UP001293791"/>
    </source>
</evidence>
<organism evidence="2 3">
    <name type="scientific">Candidatus Cyrtobacter comes</name>
    <dbReference type="NCBI Taxonomy" id="675776"/>
    <lineage>
        <taxon>Bacteria</taxon>
        <taxon>Pseudomonadati</taxon>
        <taxon>Pseudomonadota</taxon>
        <taxon>Alphaproteobacteria</taxon>
        <taxon>Rickettsiales</taxon>
        <taxon>Candidatus Midichloriaceae</taxon>
        <taxon>Candidatus Cyrtobacter</taxon>
    </lineage>
</organism>
<name>A0ABU5L8Z4_9RICK</name>
<feature type="region of interest" description="Disordered" evidence="1">
    <location>
        <begin position="752"/>
        <end position="806"/>
    </location>
</feature>
<dbReference type="Proteomes" id="UP001293791">
    <property type="component" value="Unassembled WGS sequence"/>
</dbReference>
<comment type="caution">
    <text evidence="2">The sequence shown here is derived from an EMBL/GenBank/DDBJ whole genome shotgun (WGS) entry which is preliminary data.</text>
</comment>
<accession>A0ABU5L8Z4</accession>
<evidence type="ECO:0000256" key="1">
    <source>
        <dbReference type="SAM" id="MobiDB-lite"/>
    </source>
</evidence>
<gene>
    <name evidence="2" type="ORF">Cyrtocomes_00981</name>
</gene>
<sequence length="806" mass="91574">MLSGFFHFFTSPYYLTRYLVTCLVSTKQSLALLNYPTFSSLGYKECFYILHALNCIKDSSKSDMAIKNLEDFLYYALKECNYTDIKMVVDLASSSTEFTKFSDLLVKLPLSIVQDPLYRNGGMLLRLCIKKSGIGDVQSLDSGAAYEKLSLMIDRLMCMPESFMNFNSDVQADFLKKVITLDTKVFDKITKNLLLIPLELNEKYKFLAECQNLLLKAALDASNDHFASFIKRITEQLPYETFIRIFIYHEETGKLLIKSAFNAEQVDFDRFINNCISVQEIAYAFGFEARELLVNLALYQNHFVKIADNLAILGLYNNVFRPFFLQDRDQKSLIKLAYKMDYHEYVDLIKKLNSVDKDLWGNFDQIKDGILHYAAEAATYDDFHKFVVKLRAIPQHILKECSKGHSEKLLRSAHNMSAYQFDILVSKLLSVPTDLYVKFTILSGDFWNMMIDFALTKDSLELDKLFKNFSKIPGNLYSYEQVALLSAAFDSDSAFQKLLAEYEAQRLNKAFKFELHHSKDTGECKIDLQHGDKKEHHVINLAKTKDSGSTERVNKLLKLGIIQKLSIANRDLLKAKVLALSDSKFDDIEKRLGILSKIVGLDNDSSNILIKEALNRDCSAFNTLESRVALFSENGLFNLGLATTKILINQAVNADRNDFEALLDRVNRVLQEALNLNLNKGCTDDMLRFVCKFGDAACHKLFKNLVILEERGSKNVENPLKIKCIEGALKHASSGYSDGQFKNYLDSIDPVPKYEQSDSKGSEPLHPSAPPAYSSEGSVPPPPAYEEDQASSLYNDQSPPPYSEYE</sequence>
<keyword evidence="3" id="KW-1185">Reference proteome</keyword>